<evidence type="ECO:0000313" key="2">
    <source>
        <dbReference type="Proteomes" id="UP001060215"/>
    </source>
</evidence>
<organism evidence="1 2">
    <name type="scientific">Camellia lanceoleosa</name>
    <dbReference type="NCBI Taxonomy" id="1840588"/>
    <lineage>
        <taxon>Eukaryota</taxon>
        <taxon>Viridiplantae</taxon>
        <taxon>Streptophyta</taxon>
        <taxon>Embryophyta</taxon>
        <taxon>Tracheophyta</taxon>
        <taxon>Spermatophyta</taxon>
        <taxon>Magnoliopsida</taxon>
        <taxon>eudicotyledons</taxon>
        <taxon>Gunneridae</taxon>
        <taxon>Pentapetalae</taxon>
        <taxon>asterids</taxon>
        <taxon>Ericales</taxon>
        <taxon>Theaceae</taxon>
        <taxon>Camellia</taxon>
    </lineage>
</organism>
<accession>A0ACC0GR30</accession>
<evidence type="ECO:0000313" key="1">
    <source>
        <dbReference type="EMBL" id="KAI8003479.1"/>
    </source>
</evidence>
<dbReference type="Proteomes" id="UP001060215">
    <property type="component" value="Chromosome 9"/>
</dbReference>
<keyword evidence="2" id="KW-1185">Reference proteome</keyword>
<proteinExistence type="predicted"/>
<dbReference type="EMBL" id="CM045766">
    <property type="protein sequence ID" value="KAI8003479.1"/>
    <property type="molecule type" value="Genomic_DNA"/>
</dbReference>
<sequence>MVVFPILGQLADEYGRKPLLILTLSTTIVPFVLLPINESKASVYAYYVLHTISYIISQESIFCISIAYVADVVEEHKRATLFSWITGIFFSHMYWQCPCMFSVSIVLLVFCPFYMHLFLVETVQSTSRHRQHAPWLHKALKILPLINPFVGEKLILCTALLSSIAYALFYGLPSASSYFLSGGFGIFWSILGKGKQSLGQLTKTTSFLLGIMSAIGSINRRSFICMGLCL</sequence>
<reference evidence="1 2" key="1">
    <citation type="journal article" date="2022" name="Plant J.">
        <title>Chromosome-level genome of Camellia lanceoleosa provides a valuable resource for understanding genome evolution and self-incompatibility.</title>
        <authorList>
            <person name="Gong W."/>
            <person name="Xiao S."/>
            <person name="Wang L."/>
            <person name="Liao Z."/>
            <person name="Chang Y."/>
            <person name="Mo W."/>
            <person name="Hu G."/>
            <person name="Li W."/>
            <person name="Zhao G."/>
            <person name="Zhu H."/>
            <person name="Hu X."/>
            <person name="Ji K."/>
            <person name="Xiang X."/>
            <person name="Song Q."/>
            <person name="Yuan D."/>
            <person name="Jin S."/>
            <person name="Zhang L."/>
        </authorList>
    </citation>
    <scope>NUCLEOTIDE SEQUENCE [LARGE SCALE GENOMIC DNA]</scope>
    <source>
        <strain evidence="1">SQ_2022a</strain>
    </source>
</reference>
<gene>
    <name evidence="1" type="ORF">LOK49_LG08G01701</name>
</gene>
<feature type="non-terminal residue" evidence="1">
    <location>
        <position position="230"/>
    </location>
</feature>
<name>A0ACC0GR30_9ERIC</name>
<comment type="caution">
    <text evidence="1">The sequence shown here is derived from an EMBL/GenBank/DDBJ whole genome shotgun (WGS) entry which is preliminary data.</text>
</comment>
<protein>
    <submittedName>
        <fullName evidence="1">Hippocampus abundant transcript-like protein 1</fullName>
    </submittedName>
</protein>